<organism evidence="1 2">
    <name type="scientific">Mucor velutinosus</name>
    <dbReference type="NCBI Taxonomy" id="708070"/>
    <lineage>
        <taxon>Eukaryota</taxon>
        <taxon>Fungi</taxon>
        <taxon>Fungi incertae sedis</taxon>
        <taxon>Mucoromycota</taxon>
        <taxon>Mucoromycotina</taxon>
        <taxon>Mucoromycetes</taxon>
        <taxon>Mucorales</taxon>
        <taxon>Mucorineae</taxon>
        <taxon>Mucoraceae</taxon>
        <taxon>Mucor</taxon>
    </lineage>
</organism>
<accession>A0AAN7DF61</accession>
<comment type="caution">
    <text evidence="1">The sequence shown here is derived from an EMBL/GenBank/DDBJ whole genome shotgun (WGS) entry which is preliminary data.</text>
</comment>
<evidence type="ECO:0000313" key="2">
    <source>
        <dbReference type="Proteomes" id="UP001304243"/>
    </source>
</evidence>
<gene>
    <name evidence="1" type="primary">HER2</name>
    <name evidence="1" type="ORF">ATC70_010662</name>
</gene>
<dbReference type="GeneID" id="89954348"/>
<protein>
    <submittedName>
        <fullName evidence="1">Trimeric GatFAB AmidoTransferase(AdT) complex subunit</fullName>
    </submittedName>
</protein>
<dbReference type="RefSeq" id="XP_064682375.1">
    <property type="nucleotide sequence ID" value="XM_064829873.1"/>
</dbReference>
<proteinExistence type="predicted"/>
<evidence type="ECO:0000313" key="1">
    <source>
        <dbReference type="EMBL" id="KAK4515709.1"/>
    </source>
</evidence>
<sequence length="81" mass="9196">MGDLKRQELTQNEKLFFGGSTFGPSGGESLLVNNFNVPQAAYKTQLSLRQYKWRLPSKGHIYLALASEFILFLTPNRYPSN</sequence>
<reference evidence="1 2" key="1">
    <citation type="submission" date="2022-11" db="EMBL/GenBank/DDBJ databases">
        <title>Mucor velutinosus strain NIH1002 WGS.</title>
        <authorList>
            <person name="Subramanian P."/>
            <person name="Mullikin J.C."/>
            <person name="Segre J.A."/>
            <person name="Zelazny A.M."/>
        </authorList>
    </citation>
    <scope>NUCLEOTIDE SEQUENCE [LARGE SCALE GENOMIC DNA]</scope>
    <source>
        <strain evidence="1 2">NIH1002</strain>
    </source>
</reference>
<name>A0AAN7DF61_9FUNG</name>
<dbReference type="AlphaFoldDB" id="A0AAN7DF61"/>
<dbReference type="EMBL" id="JASEJX010000014">
    <property type="protein sequence ID" value="KAK4515709.1"/>
    <property type="molecule type" value="Genomic_DNA"/>
</dbReference>
<keyword evidence="2" id="KW-1185">Reference proteome</keyword>
<dbReference type="Proteomes" id="UP001304243">
    <property type="component" value="Unassembled WGS sequence"/>
</dbReference>